<organism evidence="1 2">
    <name type="scientific">Pythium insidiosum</name>
    <name type="common">Pythiosis disease agent</name>
    <dbReference type="NCBI Taxonomy" id="114742"/>
    <lineage>
        <taxon>Eukaryota</taxon>
        <taxon>Sar</taxon>
        <taxon>Stramenopiles</taxon>
        <taxon>Oomycota</taxon>
        <taxon>Peronosporomycetes</taxon>
        <taxon>Pythiales</taxon>
        <taxon>Pythiaceae</taxon>
        <taxon>Pythium</taxon>
    </lineage>
</organism>
<name>A0AAD5L961_PYTIN</name>
<evidence type="ECO:0000313" key="2">
    <source>
        <dbReference type="Proteomes" id="UP001209570"/>
    </source>
</evidence>
<protein>
    <recommendedName>
        <fullName evidence="3">DDE Tnp4 domain-containing protein</fullName>
    </recommendedName>
</protein>
<evidence type="ECO:0000313" key="1">
    <source>
        <dbReference type="EMBL" id="KAJ0390868.1"/>
    </source>
</evidence>
<comment type="caution">
    <text evidence="1">The sequence shown here is derived from an EMBL/GenBank/DDBJ whole genome shotgun (WGS) entry which is preliminary data.</text>
</comment>
<gene>
    <name evidence="1" type="ORF">P43SY_011211</name>
</gene>
<sequence length="72" mass="8390">MSSVRECVEWGFGRVKTLWEFVNWDKKLIIRQTTVGKLFYIAVLLTNCHTCYLVCTATCRLITLVFTLQQLS</sequence>
<dbReference type="EMBL" id="JAKCXM010001538">
    <property type="protein sequence ID" value="KAJ0390868.1"/>
    <property type="molecule type" value="Genomic_DNA"/>
</dbReference>
<dbReference type="Proteomes" id="UP001209570">
    <property type="component" value="Unassembled WGS sequence"/>
</dbReference>
<proteinExistence type="predicted"/>
<accession>A0AAD5L961</accession>
<dbReference type="AlphaFoldDB" id="A0AAD5L961"/>
<evidence type="ECO:0008006" key="3">
    <source>
        <dbReference type="Google" id="ProtNLM"/>
    </source>
</evidence>
<reference evidence="1" key="1">
    <citation type="submission" date="2021-12" db="EMBL/GenBank/DDBJ databases">
        <title>Prjna785345.</title>
        <authorList>
            <person name="Rujirawat T."/>
            <person name="Krajaejun T."/>
        </authorList>
    </citation>
    <scope>NUCLEOTIDE SEQUENCE</scope>
    <source>
        <strain evidence="1">Pi057C3</strain>
    </source>
</reference>
<keyword evidence="2" id="KW-1185">Reference proteome</keyword>